<gene>
    <name evidence="4" type="ORF">BKG73_16020</name>
</gene>
<evidence type="ECO:0000256" key="1">
    <source>
        <dbReference type="ARBA" id="ARBA00008520"/>
    </source>
</evidence>
<reference evidence="4 5" key="1">
    <citation type="submission" date="2016-10" db="EMBL/GenBank/DDBJ databases">
        <title>Evaluation of Human, Animal and Environmental Mycobacterium chelonae Isolates by Core Genome Phylogenomic Analysis, Targeted Gene Comparison, and Anti-microbial Susceptibility Patterns: A Tale of Mistaken Identities.</title>
        <authorList>
            <person name="Fogelson S.B."/>
            <person name="Camus A.C."/>
            <person name="Lorenz W."/>
            <person name="Vasireddy R."/>
            <person name="Vasireddy S."/>
            <person name="Smith T."/>
            <person name="Brown-Elliott B.A."/>
            <person name="Wallace R.J.Jr."/>
            <person name="Hasan N.A."/>
            <person name="Reischl U."/>
            <person name="Sanchez S."/>
        </authorList>
    </citation>
    <scope>NUCLEOTIDE SEQUENCE [LARGE SCALE GENOMIC DNA]</scope>
    <source>
        <strain evidence="4 5">8528</strain>
    </source>
</reference>
<keyword evidence="5" id="KW-1185">Reference proteome</keyword>
<dbReference type="SUPFAM" id="SSF53850">
    <property type="entry name" value="Periplasmic binding protein-like II"/>
    <property type="match status" value="1"/>
</dbReference>
<keyword evidence="3" id="KW-0732">Signal</keyword>
<keyword evidence="2" id="KW-0813">Transport</keyword>
<organism evidence="4 5">
    <name type="scientific">Mycobacteroides saopaulense</name>
    <dbReference type="NCBI Taxonomy" id="1578165"/>
    <lineage>
        <taxon>Bacteria</taxon>
        <taxon>Bacillati</taxon>
        <taxon>Actinomycetota</taxon>
        <taxon>Actinomycetes</taxon>
        <taxon>Mycobacteriales</taxon>
        <taxon>Mycobacteriaceae</taxon>
        <taxon>Mycobacteroides</taxon>
    </lineage>
</organism>
<name>A0ABX3BXT8_9MYCO</name>
<evidence type="ECO:0000256" key="2">
    <source>
        <dbReference type="ARBA" id="ARBA00022448"/>
    </source>
</evidence>
<dbReference type="InterPro" id="IPR006059">
    <property type="entry name" value="SBP"/>
</dbReference>
<dbReference type="CDD" id="cd13585">
    <property type="entry name" value="PBP2_TMBP_like"/>
    <property type="match status" value="1"/>
</dbReference>
<dbReference type="PANTHER" id="PTHR30061">
    <property type="entry name" value="MALTOSE-BINDING PERIPLASMIC PROTEIN"/>
    <property type="match status" value="1"/>
</dbReference>
<comment type="caution">
    <text evidence="4">The sequence shown here is derived from an EMBL/GenBank/DDBJ whole genome shotgun (WGS) entry which is preliminary data.</text>
</comment>
<sequence>MKSSTRAVLVLGLVALLLFGIAVWLGIPKTPHGKTVVTVRVWDEQVATAYRSSFGEFSRRNPEIEVTVTVTSYASYFNSLRTDVAGHGADDIFWVNSGYLSDYSDTGNLIPVAPHADWDPSVVAQFTRGGKLWGVPQLSDAGIALYYNKNLLDEAQVDPTELAELRWDADPSVDTLRPMLHRLTGPGHWGYNAANDLQGIYLNYLGSAGAVFQADDRFAFADPRAQMAFTYLVDLINVDKVAPSAADTNDNNDFSRNQFLQGRMALFQSGTYNLAQIQANATFPWGVAMMPAGPQGRVSVTNGIVAAANSSSAHPEAVQRVLAWMGSADGNAFLGRDGAAIPAVLSAREPYFQHWAGKGVDVAPFFEVLNGPQIAAPNGRGYGAGFAALKPYFAEMFLGRLDVHTALQQAQQAANKALER</sequence>
<comment type="similarity">
    <text evidence="1">Belongs to the bacterial solute-binding protein 1 family.</text>
</comment>
<evidence type="ECO:0000313" key="4">
    <source>
        <dbReference type="EMBL" id="OHU08559.1"/>
    </source>
</evidence>
<dbReference type="PANTHER" id="PTHR30061:SF50">
    <property type="entry name" value="MALTOSE_MALTODEXTRIN-BINDING PERIPLASMIC PROTEIN"/>
    <property type="match status" value="1"/>
</dbReference>
<evidence type="ECO:0000313" key="5">
    <source>
        <dbReference type="Proteomes" id="UP000179621"/>
    </source>
</evidence>
<evidence type="ECO:0000256" key="3">
    <source>
        <dbReference type="ARBA" id="ARBA00022729"/>
    </source>
</evidence>
<dbReference type="Gene3D" id="3.40.190.10">
    <property type="entry name" value="Periplasmic binding protein-like II"/>
    <property type="match status" value="1"/>
</dbReference>
<dbReference type="Pfam" id="PF01547">
    <property type="entry name" value="SBP_bac_1"/>
    <property type="match status" value="1"/>
</dbReference>
<accession>A0ABX3BXT8</accession>
<protein>
    <submittedName>
        <fullName evidence="4">Sugar ABC transporter substrate-binding protein</fullName>
    </submittedName>
</protein>
<proteinExistence type="inferred from homology"/>
<dbReference type="RefSeq" id="WP_070911087.1">
    <property type="nucleotide sequence ID" value="NZ_MLIC01000003.1"/>
</dbReference>
<dbReference type="Proteomes" id="UP000179621">
    <property type="component" value="Unassembled WGS sequence"/>
</dbReference>
<dbReference type="EMBL" id="MLIH01000027">
    <property type="protein sequence ID" value="OHU08559.1"/>
    <property type="molecule type" value="Genomic_DNA"/>
</dbReference>